<dbReference type="AlphaFoldDB" id="A0A0E2LS91"/>
<proteinExistence type="predicted"/>
<dbReference type="EMBL" id="AWUW01000036">
    <property type="protein sequence ID" value="ERJ68012.1"/>
    <property type="molecule type" value="Genomic_DNA"/>
</dbReference>
<dbReference type="Gene3D" id="3.40.1440.10">
    <property type="entry name" value="GIY-YIG endonuclease"/>
    <property type="match status" value="1"/>
</dbReference>
<dbReference type="InterPro" id="IPR049311">
    <property type="entry name" value="GIY_YIG_cat"/>
</dbReference>
<organism evidence="2 3">
    <name type="scientific">Porphyromonas gingivalis F0570</name>
    <dbReference type="NCBI Taxonomy" id="1227271"/>
    <lineage>
        <taxon>Bacteria</taxon>
        <taxon>Pseudomonadati</taxon>
        <taxon>Bacteroidota</taxon>
        <taxon>Bacteroidia</taxon>
        <taxon>Bacteroidales</taxon>
        <taxon>Porphyromonadaceae</taxon>
        <taxon>Porphyromonas</taxon>
    </lineage>
</organism>
<dbReference type="SUPFAM" id="SSF82771">
    <property type="entry name" value="GIY-YIG endonuclease"/>
    <property type="match status" value="1"/>
</dbReference>
<comment type="caution">
    <text evidence="2">The sequence shown here is derived from an EMBL/GenBank/DDBJ whole genome shotgun (WGS) entry which is preliminary data.</text>
</comment>
<dbReference type="RefSeq" id="WP_021665214.1">
    <property type="nucleotide sequence ID" value="NZ_KI259133.1"/>
</dbReference>
<dbReference type="Pfam" id="PF20815">
    <property type="entry name" value="GIY_YIG_2"/>
    <property type="match status" value="1"/>
</dbReference>
<protein>
    <submittedName>
        <fullName evidence="2">GIY-YIG catalytic domain protein</fullName>
    </submittedName>
</protein>
<dbReference type="PATRIC" id="fig|1227271.3.peg.559"/>
<dbReference type="InterPro" id="IPR000305">
    <property type="entry name" value="GIY-YIG_endonuc"/>
</dbReference>
<feature type="domain" description="GIY-YIG" evidence="1">
    <location>
        <begin position="173"/>
        <end position="278"/>
    </location>
</feature>
<dbReference type="HOGENOM" id="CLU_983112_0_0_10"/>
<evidence type="ECO:0000259" key="1">
    <source>
        <dbReference type="PROSITE" id="PS50164"/>
    </source>
</evidence>
<evidence type="ECO:0000313" key="3">
    <source>
        <dbReference type="Proteomes" id="UP000016630"/>
    </source>
</evidence>
<dbReference type="InterPro" id="IPR035901">
    <property type="entry name" value="GIY-YIG_endonuc_sf"/>
</dbReference>
<dbReference type="PROSITE" id="PS50164">
    <property type="entry name" value="GIY_YIG"/>
    <property type="match status" value="1"/>
</dbReference>
<evidence type="ECO:0000313" key="2">
    <source>
        <dbReference type="EMBL" id="ERJ68012.1"/>
    </source>
</evidence>
<reference evidence="2 3" key="1">
    <citation type="submission" date="2013-06" db="EMBL/GenBank/DDBJ databases">
        <authorList>
            <person name="Weinstock G."/>
            <person name="Sodergren E."/>
            <person name="Lobos E.A."/>
            <person name="Fulton L."/>
            <person name="Fulton R."/>
            <person name="Courtney L."/>
            <person name="Fronick C."/>
            <person name="O'Laughlin M."/>
            <person name="Godfrey J."/>
            <person name="Wilson R.M."/>
            <person name="Miner T."/>
            <person name="Farmer C."/>
            <person name="Delehaunty K."/>
            <person name="Cordes M."/>
            <person name="Minx P."/>
            <person name="Tomlinson C."/>
            <person name="Chen J."/>
            <person name="Wollam A."/>
            <person name="Pepin K.H."/>
            <person name="Bhonagiri V."/>
            <person name="Zhang X."/>
            <person name="Warren W."/>
            <person name="Mitreva M."/>
            <person name="Mardis E.R."/>
            <person name="Wilson R.K."/>
        </authorList>
    </citation>
    <scope>NUCLEOTIDE SEQUENCE [LARGE SCALE GENOMIC DNA]</scope>
    <source>
        <strain evidence="2 3">F0570</strain>
    </source>
</reference>
<sequence length="284" mass="33400">MNDLTWDVIQEKSNEILSDGLFLLKSSCYMDFSKVTEQESGNYLISLNEKPSYIGETESLCKRIKQQANPKTSIFYKTYRNRFEKEDFAKIDDFKVQYILTKIGRKEIEESGIVNFENLLNKFQINKRMRCEIKDYNGLWCQVQNDVDVFLRQAEKRLYEIPFHKWGSIDIVSSPGVYLVENESGEIIYVGEGSDLKERISTHSKTTYFSALRRHIGTEILNYELKEKKGKKKYFNDLEDSEVTKFLKACKVLIFPVKLGRYELEKYLIKNIHPLLNRKDNNGK</sequence>
<gene>
    <name evidence="2" type="ORF">HMPREF1555_00633</name>
</gene>
<name>A0A0E2LS91_PORGN</name>
<dbReference type="Proteomes" id="UP000016630">
    <property type="component" value="Unassembled WGS sequence"/>
</dbReference>
<accession>A0A0E2LS91</accession>